<proteinExistence type="predicted"/>
<evidence type="ECO:0000313" key="2">
    <source>
        <dbReference type="Proteomes" id="UP000188729"/>
    </source>
</evidence>
<accession>A0A1V2EXU3</accession>
<evidence type="ECO:0000313" key="1">
    <source>
        <dbReference type="EMBL" id="ONF97108.1"/>
    </source>
</evidence>
<dbReference type="AlphaFoldDB" id="A0A1V2EXU3"/>
<dbReference type="EMBL" id="MPSB01000002">
    <property type="protein sequence ID" value="ONF97108.1"/>
    <property type="molecule type" value="Genomic_DNA"/>
</dbReference>
<gene>
    <name evidence="1" type="ORF">SPHI_05450</name>
</gene>
<organism evidence="1 2">
    <name type="scientific">Sphingomonas jeddahensis</name>
    <dbReference type="NCBI Taxonomy" id="1915074"/>
    <lineage>
        <taxon>Bacteria</taxon>
        <taxon>Pseudomonadati</taxon>
        <taxon>Pseudomonadota</taxon>
        <taxon>Alphaproteobacteria</taxon>
        <taxon>Sphingomonadales</taxon>
        <taxon>Sphingomonadaceae</taxon>
        <taxon>Sphingomonas</taxon>
    </lineage>
</organism>
<dbReference type="Proteomes" id="UP000188729">
    <property type="component" value="Unassembled WGS sequence"/>
</dbReference>
<keyword evidence="2" id="KW-1185">Reference proteome</keyword>
<comment type="caution">
    <text evidence="1">The sequence shown here is derived from an EMBL/GenBank/DDBJ whole genome shotgun (WGS) entry which is preliminary data.</text>
</comment>
<reference evidence="1 2" key="1">
    <citation type="submission" date="2016-11" db="EMBL/GenBank/DDBJ databases">
        <title>Genome sequence of Sphingomonas jeddahensis G39.</title>
        <authorList>
            <person name="Poehlein A."/>
            <person name="Wuebbeler J.H."/>
            <person name="Steinbuechel A."/>
            <person name="Daniel R."/>
        </authorList>
    </citation>
    <scope>NUCLEOTIDE SEQUENCE [LARGE SCALE GENOMIC DNA]</scope>
    <source>
        <strain evidence="1 2">G39</strain>
    </source>
</reference>
<name>A0A1V2EXU3_9SPHN</name>
<sequence>MNVGPEEASAASSEKPRRFFRAARTACSLTREETAREGWIVRLALDRLGVSGALTFLNTSDPVLGGRPIQLATASREGADAMERAILALG</sequence>
<protein>
    <recommendedName>
        <fullName evidence="3">Antitoxin Xre/MbcA/ParS-like toxin-binding domain-containing protein</fullName>
    </recommendedName>
</protein>
<evidence type="ECO:0008006" key="3">
    <source>
        <dbReference type="Google" id="ProtNLM"/>
    </source>
</evidence>